<sequence length="76" mass="8435">MGPAVTSGSRIPHIVARDADRRFPCGRRPPLATVMKAGGYYRSENFVAAFSVCGLRFGFRRKPSGTHFPILKLRVE</sequence>
<organism evidence="1 2">
    <name type="scientific">Winogradskya humida</name>
    <dbReference type="NCBI Taxonomy" id="113566"/>
    <lineage>
        <taxon>Bacteria</taxon>
        <taxon>Bacillati</taxon>
        <taxon>Actinomycetota</taxon>
        <taxon>Actinomycetes</taxon>
        <taxon>Micromonosporales</taxon>
        <taxon>Micromonosporaceae</taxon>
        <taxon>Winogradskya</taxon>
    </lineage>
</organism>
<evidence type="ECO:0008006" key="3">
    <source>
        <dbReference type="Google" id="ProtNLM"/>
    </source>
</evidence>
<evidence type="ECO:0000313" key="2">
    <source>
        <dbReference type="Proteomes" id="UP000603200"/>
    </source>
</evidence>
<proteinExistence type="predicted"/>
<comment type="caution">
    <text evidence="1">The sequence shown here is derived from an EMBL/GenBank/DDBJ whole genome shotgun (WGS) entry which is preliminary data.</text>
</comment>
<reference evidence="1 2" key="1">
    <citation type="submission" date="2021-01" db="EMBL/GenBank/DDBJ databases">
        <title>Whole genome shotgun sequence of Actinoplanes humidus NBRC 14915.</title>
        <authorList>
            <person name="Komaki H."/>
            <person name="Tamura T."/>
        </authorList>
    </citation>
    <scope>NUCLEOTIDE SEQUENCE [LARGE SCALE GENOMIC DNA]</scope>
    <source>
        <strain evidence="1 2">NBRC 14915</strain>
    </source>
</reference>
<protein>
    <recommendedName>
        <fullName evidence="3">Sulfatase-modifying factor enzyme 1</fullName>
    </recommendedName>
</protein>
<evidence type="ECO:0000313" key="1">
    <source>
        <dbReference type="EMBL" id="GIE24818.1"/>
    </source>
</evidence>
<keyword evidence="2" id="KW-1185">Reference proteome</keyword>
<name>A0ABQ4A2H1_9ACTN</name>
<accession>A0ABQ4A2H1</accession>
<dbReference type="EMBL" id="BOMN01000113">
    <property type="protein sequence ID" value="GIE24818.1"/>
    <property type="molecule type" value="Genomic_DNA"/>
</dbReference>
<dbReference type="Proteomes" id="UP000603200">
    <property type="component" value="Unassembled WGS sequence"/>
</dbReference>
<gene>
    <name evidence="1" type="ORF">Ahu01nite_079200</name>
</gene>